<dbReference type="AlphaFoldDB" id="A0A9P1IKD1"/>
<evidence type="ECO:0000256" key="1">
    <source>
        <dbReference type="SAM" id="SignalP"/>
    </source>
</evidence>
<reference evidence="2" key="1">
    <citation type="submission" date="2022-11" db="EMBL/GenBank/DDBJ databases">
        <authorList>
            <person name="Kikuchi T."/>
        </authorList>
    </citation>
    <scope>NUCLEOTIDE SEQUENCE</scope>
    <source>
        <strain evidence="2">PS1010</strain>
    </source>
</reference>
<gene>
    <name evidence="2" type="ORF">CAMP_LOCUS9282</name>
</gene>
<proteinExistence type="predicted"/>
<sequence>MKLIFAAFLVAFWAVQRTSASAGQCQNLYCPNSVFSNSSSIDCNSCNKCLDSKSRFCFTKDHKTCQCATQIDKRCSYQKNESDKSLITSSFCHLLDDFAVPPPLIKSDEHTVTATIPRFFQDPPYDTIRASFLYLLASFSMEKDGKCETIGHIEGFHRNFAKCLLRIRLHMPKIDYNGKDNYYYDDKSDIESQFSRQIFGTTQNVTFWTEITLNKEEKLPKGSVTFSTVQKSPDAFYVL</sequence>
<feature type="signal peptide" evidence="1">
    <location>
        <begin position="1"/>
        <end position="20"/>
    </location>
</feature>
<organism evidence="2 3">
    <name type="scientific">Caenorhabditis angaria</name>
    <dbReference type="NCBI Taxonomy" id="860376"/>
    <lineage>
        <taxon>Eukaryota</taxon>
        <taxon>Metazoa</taxon>
        <taxon>Ecdysozoa</taxon>
        <taxon>Nematoda</taxon>
        <taxon>Chromadorea</taxon>
        <taxon>Rhabditida</taxon>
        <taxon>Rhabditina</taxon>
        <taxon>Rhabditomorpha</taxon>
        <taxon>Rhabditoidea</taxon>
        <taxon>Rhabditidae</taxon>
        <taxon>Peloderinae</taxon>
        <taxon>Caenorhabditis</taxon>
    </lineage>
</organism>
<keyword evidence="1" id="KW-0732">Signal</keyword>
<evidence type="ECO:0000313" key="3">
    <source>
        <dbReference type="Proteomes" id="UP001152747"/>
    </source>
</evidence>
<dbReference type="OrthoDB" id="5782430at2759"/>
<protein>
    <recommendedName>
        <fullName evidence="4">TNFR-Cys domain-containing protein</fullName>
    </recommendedName>
</protein>
<dbReference type="EMBL" id="CANHGI010000003">
    <property type="protein sequence ID" value="CAI5446645.1"/>
    <property type="molecule type" value="Genomic_DNA"/>
</dbReference>
<dbReference type="Proteomes" id="UP001152747">
    <property type="component" value="Unassembled WGS sequence"/>
</dbReference>
<feature type="chain" id="PRO_5040275595" description="TNFR-Cys domain-containing protein" evidence="1">
    <location>
        <begin position="21"/>
        <end position="239"/>
    </location>
</feature>
<evidence type="ECO:0000313" key="2">
    <source>
        <dbReference type="EMBL" id="CAI5446645.1"/>
    </source>
</evidence>
<evidence type="ECO:0008006" key="4">
    <source>
        <dbReference type="Google" id="ProtNLM"/>
    </source>
</evidence>
<accession>A0A9P1IKD1</accession>
<keyword evidence="3" id="KW-1185">Reference proteome</keyword>
<comment type="caution">
    <text evidence="2">The sequence shown here is derived from an EMBL/GenBank/DDBJ whole genome shotgun (WGS) entry which is preliminary data.</text>
</comment>
<name>A0A9P1IKD1_9PELO</name>